<dbReference type="Proteomes" id="UP000070457">
    <property type="component" value="Unassembled WGS sequence"/>
</dbReference>
<sequence length="415" mass="45948">MKAFMHSSRLPRIVILGILSTMVITVFGLFMAAVASVRNDVANDNYLAAYSVYSGPIEQKAPVLTDASGEEYNLKNTDSGVSIQAAFVKKGLALQPAFRNVFRAQYTFAADSVSAGSATFRFPLPVELDYSELSNVEIWLDDEQLSFTREGSAELYGTQSLVWSGPVKTSDPVFTIRYETVGMSSFTYSGSFTEHAQDFSMIVTIEGTRSYNINYGMSVDSREFGSEGANESVRLEWHKENLFSQPVVSVSVGDRINPSTQVSRIYLTMAPVYVIFAGVAVFLTDRFGRGMRLLDFGIMTVLFAVFFPLVHYLSSFTIDPTMELFASLPVVMEYSMPLYLAFAVAWVLTGGLMLYLSARVHGVSFALRYMLPVTALFIGFFPLVVTIPEYAMLLVLLGFVAFMAIVVQSRSKLKI</sequence>
<accession>A0A136LZ45</accession>
<keyword evidence="1" id="KW-0812">Transmembrane</keyword>
<evidence type="ECO:0000313" key="3">
    <source>
        <dbReference type="Proteomes" id="UP000070457"/>
    </source>
</evidence>
<reference evidence="2 3" key="1">
    <citation type="submission" date="2015-02" db="EMBL/GenBank/DDBJ databases">
        <title>Improved understanding of the partial-nitritation anammox process through 23 genomes representing the majority of the microbial community.</title>
        <authorList>
            <person name="Speth D.R."/>
            <person name="In T Zandt M."/>
            <person name="Guerrero Cruz S."/>
            <person name="Jetten M.S."/>
            <person name="Dutilh B.E."/>
        </authorList>
    </citation>
    <scope>NUCLEOTIDE SEQUENCE [LARGE SCALE GENOMIC DNA]</scope>
    <source>
        <strain evidence="2">OLB20</strain>
    </source>
</reference>
<dbReference type="STRING" id="1617426.TR69_WS6001000952"/>
<protein>
    <submittedName>
        <fullName evidence="2">Uncharacterized protein</fullName>
    </submittedName>
</protein>
<dbReference type="EMBL" id="JYNZ01000003">
    <property type="protein sequence ID" value="KXK26928.1"/>
    <property type="molecule type" value="Genomic_DNA"/>
</dbReference>
<feature type="transmembrane region" description="Helical" evidence="1">
    <location>
        <begin position="338"/>
        <end position="358"/>
    </location>
</feature>
<keyword evidence="1" id="KW-0472">Membrane</keyword>
<dbReference type="AlphaFoldDB" id="A0A136LZ45"/>
<comment type="caution">
    <text evidence="2">The sequence shown here is derived from an EMBL/GenBank/DDBJ whole genome shotgun (WGS) entry which is preliminary data.</text>
</comment>
<evidence type="ECO:0000256" key="1">
    <source>
        <dbReference type="SAM" id="Phobius"/>
    </source>
</evidence>
<gene>
    <name evidence="2" type="ORF">TR69_WS6001000952</name>
</gene>
<organism evidence="2 3">
    <name type="scientific">candidate division WS6 bacterium OLB20</name>
    <dbReference type="NCBI Taxonomy" id="1617426"/>
    <lineage>
        <taxon>Bacteria</taxon>
        <taxon>Candidatus Dojkabacteria</taxon>
    </lineage>
</organism>
<feature type="transmembrane region" description="Helical" evidence="1">
    <location>
        <begin position="12"/>
        <end position="35"/>
    </location>
</feature>
<evidence type="ECO:0000313" key="2">
    <source>
        <dbReference type="EMBL" id="KXK26928.1"/>
    </source>
</evidence>
<keyword evidence="1" id="KW-1133">Transmembrane helix</keyword>
<feature type="transmembrane region" description="Helical" evidence="1">
    <location>
        <begin position="296"/>
        <end position="318"/>
    </location>
</feature>
<feature type="transmembrane region" description="Helical" evidence="1">
    <location>
        <begin position="390"/>
        <end position="407"/>
    </location>
</feature>
<feature type="transmembrane region" description="Helical" evidence="1">
    <location>
        <begin position="365"/>
        <end position="384"/>
    </location>
</feature>
<feature type="transmembrane region" description="Helical" evidence="1">
    <location>
        <begin position="265"/>
        <end position="284"/>
    </location>
</feature>
<proteinExistence type="predicted"/>
<name>A0A136LZ45_9BACT</name>